<keyword evidence="3" id="KW-0472">Membrane</keyword>
<evidence type="ECO:0000256" key="4">
    <source>
        <dbReference type="ARBA" id="ARBA00023329"/>
    </source>
</evidence>
<dbReference type="InterPro" id="IPR016025">
    <property type="entry name" value="Clathrin_H-chain_N"/>
</dbReference>
<dbReference type="InterPro" id="IPR000547">
    <property type="entry name" value="Clathrin_H-chain/VPS_repeat"/>
</dbReference>
<dbReference type="GO" id="GO:0006898">
    <property type="term" value="P:receptor-mediated endocytosis"/>
    <property type="evidence" value="ECO:0007669"/>
    <property type="project" value="TreeGrafter"/>
</dbReference>
<keyword evidence="4" id="KW-0968">Cytoplasmic vesicle</keyword>
<evidence type="ECO:0000259" key="6">
    <source>
        <dbReference type="Pfam" id="PF09268"/>
    </source>
</evidence>
<feature type="repeat" description="CHCR" evidence="5">
    <location>
        <begin position="390"/>
        <end position="541"/>
    </location>
</feature>
<protein>
    <recommendedName>
        <fullName evidence="6">Clathrin heavy chain linker core motif domain-containing protein</fullName>
    </recommendedName>
</protein>
<dbReference type="SMART" id="SM00299">
    <property type="entry name" value="CLH"/>
    <property type="match status" value="1"/>
</dbReference>
<gene>
    <name evidence="7" type="ORF">PHYSODRAFT_249906</name>
</gene>
<dbReference type="GO" id="GO:0030132">
    <property type="term" value="C:clathrin coat of coated pit"/>
    <property type="evidence" value="ECO:0007669"/>
    <property type="project" value="InterPro"/>
</dbReference>
<dbReference type="OMA" id="RWISANT"/>
<dbReference type="PROSITE" id="PS50236">
    <property type="entry name" value="CHCR"/>
    <property type="match status" value="1"/>
</dbReference>
<evidence type="ECO:0000256" key="5">
    <source>
        <dbReference type="PROSITE-ProRule" id="PRU01006"/>
    </source>
</evidence>
<dbReference type="AlphaFoldDB" id="G5A574"/>
<evidence type="ECO:0000313" key="8">
    <source>
        <dbReference type="Proteomes" id="UP000002640"/>
    </source>
</evidence>
<evidence type="ECO:0000256" key="1">
    <source>
        <dbReference type="ARBA" id="ARBA00004180"/>
    </source>
</evidence>
<dbReference type="STRING" id="1094619.G5A574"/>
<keyword evidence="2" id="KW-0677">Repeat</keyword>
<dbReference type="Gene3D" id="1.25.40.30">
    <property type="match status" value="1"/>
</dbReference>
<dbReference type="SMR" id="G5A574"/>
<dbReference type="GO" id="GO:0006886">
    <property type="term" value="P:intracellular protein transport"/>
    <property type="evidence" value="ECO:0007669"/>
    <property type="project" value="UniProtKB-UniRule"/>
</dbReference>
<dbReference type="Pfam" id="PF00637">
    <property type="entry name" value="Clathrin"/>
    <property type="match status" value="1"/>
</dbReference>
<name>G5A574_PHYSP</name>
<dbReference type="SUPFAM" id="SSF50989">
    <property type="entry name" value="Clathrin heavy-chain terminal domain"/>
    <property type="match status" value="1"/>
</dbReference>
<proteinExistence type="predicted"/>
<dbReference type="Gene3D" id="2.130.10.110">
    <property type="entry name" value="Clathrin heavy-chain terminal domain"/>
    <property type="match status" value="1"/>
</dbReference>
<dbReference type="GeneID" id="20637979"/>
<dbReference type="InterPro" id="IPR015348">
    <property type="entry name" value="Clathrin_H-chain_linker_core"/>
</dbReference>
<dbReference type="PANTHER" id="PTHR10292">
    <property type="entry name" value="CLATHRIN HEAVY CHAIN RELATED"/>
    <property type="match status" value="1"/>
</dbReference>
<dbReference type="RefSeq" id="XP_009535892.1">
    <property type="nucleotide sequence ID" value="XM_009537597.1"/>
</dbReference>
<dbReference type="InParanoid" id="G5A574"/>
<feature type="domain" description="Clathrin heavy chain linker core motif" evidence="6">
    <location>
        <begin position="215"/>
        <end position="237"/>
    </location>
</feature>
<keyword evidence="8" id="KW-1185">Reference proteome</keyword>
<dbReference type="InterPro" id="IPR055358">
    <property type="entry name" value="CHCR"/>
</dbReference>
<dbReference type="Pfam" id="PF13838">
    <property type="entry name" value="Clathrin_H_link"/>
    <property type="match status" value="1"/>
</dbReference>
<dbReference type="GO" id="GO:0005198">
    <property type="term" value="F:structural molecule activity"/>
    <property type="evidence" value="ECO:0007669"/>
    <property type="project" value="InterPro"/>
</dbReference>
<dbReference type="InterPro" id="IPR016024">
    <property type="entry name" value="ARM-type_fold"/>
</dbReference>
<dbReference type="InterPro" id="IPR012331">
    <property type="entry name" value="Clathrin_H-chain_linker"/>
</dbReference>
<dbReference type="Proteomes" id="UP000002640">
    <property type="component" value="Unassembled WGS sequence"/>
</dbReference>
<dbReference type="KEGG" id="psoj:PHYSODRAFT_249906"/>
<sequence>MNPVAKIIALRTETQLQIFNIESRKKLKSHQMTEAVVFWRWISANTIALATPTAVFHWSIEDDLAPTKLFYRSAKLAAEMQIVSYQASVDKQWMLLVGTKEGQGGRALGSMQLYSIEKKLSQVLQGYAGSFTQMKPPGRLDNAQVLVFAGIKADGSQFNFLMGYLFLFDAHSGELIYRACVMQDTPFETCLDSKTKGVLSITRRGQLLHFGINRDKLVPYVLNSLRDPKLALSLASRMDLPGTEELFYPEFNRLASINDVQGAARLAAASPNGALRTAETIEIFKQMPDQLDQSQPLLQYFSILLEKSTLNKLESIELKWLVEDKLEYSEELGDVIAELDPMMVLPVYLRAEVPPKVIHCFVQCVLKESKPQDPRALMQLCDRYDFVEELTQYLHANNLMQYIDVYFRTASVGDLCEQVEKRNRLLLLQSWLEKKKKKDTAVYSALAKIYVVLDKEPQPFLMKNKLYDSKVVGKFCESADPFLAFLAYRRGWGECDDELIRVAMENGLFKDLGRYLVERQDLELWGKVLMKQEEGEEEHQSRRTLIDQVVHTALPESTRSAEVSTTGMRS</sequence>
<dbReference type="EMBL" id="JH159160">
    <property type="protein sequence ID" value="EGZ09259.1"/>
    <property type="molecule type" value="Genomic_DNA"/>
</dbReference>
<evidence type="ECO:0000313" key="7">
    <source>
        <dbReference type="EMBL" id="EGZ09259.1"/>
    </source>
</evidence>
<dbReference type="GO" id="GO:0032051">
    <property type="term" value="F:clathrin light chain binding"/>
    <property type="evidence" value="ECO:0007669"/>
    <property type="project" value="TreeGrafter"/>
</dbReference>
<reference evidence="7 8" key="1">
    <citation type="journal article" date="2006" name="Science">
        <title>Phytophthora genome sequences uncover evolutionary origins and mechanisms of pathogenesis.</title>
        <authorList>
            <person name="Tyler B.M."/>
            <person name="Tripathy S."/>
            <person name="Zhang X."/>
            <person name="Dehal P."/>
            <person name="Jiang R.H."/>
            <person name="Aerts A."/>
            <person name="Arredondo F.D."/>
            <person name="Baxter L."/>
            <person name="Bensasson D."/>
            <person name="Beynon J.L."/>
            <person name="Chapman J."/>
            <person name="Damasceno C.M."/>
            <person name="Dorrance A.E."/>
            <person name="Dou D."/>
            <person name="Dickerman A.W."/>
            <person name="Dubchak I.L."/>
            <person name="Garbelotto M."/>
            <person name="Gijzen M."/>
            <person name="Gordon S.G."/>
            <person name="Govers F."/>
            <person name="Grunwald N.J."/>
            <person name="Huang W."/>
            <person name="Ivors K.L."/>
            <person name="Jones R.W."/>
            <person name="Kamoun S."/>
            <person name="Krampis K."/>
            <person name="Lamour K.H."/>
            <person name="Lee M.K."/>
            <person name="McDonald W.H."/>
            <person name="Medina M."/>
            <person name="Meijer H.J."/>
            <person name="Nordberg E.K."/>
            <person name="Maclean D.J."/>
            <person name="Ospina-Giraldo M.D."/>
            <person name="Morris P.F."/>
            <person name="Phuntumart V."/>
            <person name="Putnam N.H."/>
            <person name="Rash S."/>
            <person name="Rose J.K."/>
            <person name="Sakihama Y."/>
            <person name="Salamov A.A."/>
            <person name="Savidor A."/>
            <person name="Scheuring C.F."/>
            <person name="Smith B.M."/>
            <person name="Sobral B.W."/>
            <person name="Terry A."/>
            <person name="Torto-Alalibo T.A."/>
            <person name="Win J."/>
            <person name="Xu Z."/>
            <person name="Zhang H."/>
            <person name="Grigoriev I.V."/>
            <person name="Rokhsar D.S."/>
            <person name="Boore J.L."/>
        </authorList>
    </citation>
    <scope>NUCLEOTIDE SEQUENCE [LARGE SCALE GENOMIC DNA]</scope>
    <source>
        <strain evidence="7 8">P6497</strain>
    </source>
</reference>
<evidence type="ECO:0000256" key="2">
    <source>
        <dbReference type="ARBA" id="ARBA00022737"/>
    </source>
</evidence>
<dbReference type="GO" id="GO:0030130">
    <property type="term" value="C:clathrin coat of trans-Golgi network vesicle"/>
    <property type="evidence" value="ECO:0007669"/>
    <property type="project" value="InterPro"/>
</dbReference>
<dbReference type="GO" id="GO:0071439">
    <property type="term" value="C:clathrin complex"/>
    <property type="evidence" value="ECO:0007669"/>
    <property type="project" value="TreeGrafter"/>
</dbReference>
<dbReference type="PANTHER" id="PTHR10292:SF1">
    <property type="entry name" value="CLATHRIN HEAVY CHAIN"/>
    <property type="match status" value="1"/>
</dbReference>
<accession>G5A574</accession>
<comment type="subcellular location">
    <subcellularLocation>
        <location evidence="1">Cytoplasmic vesicle membrane</location>
        <topology evidence="1">Peripheral membrane protein</topology>
        <orientation evidence="1">Cytoplasmic side</orientation>
    </subcellularLocation>
</comment>
<organism evidence="7 8">
    <name type="scientific">Phytophthora sojae (strain P6497)</name>
    <name type="common">Soybean stem and root rot agent</name>
    <name type="synonym">Phytophthora megasperma f. sp. glycines</name>
    <dbReference type="NCBI Taxonomy" id="1094619"/>
    <lineage>
        <taxon>Eukaryota</taxon>
        <taxon>Sar</taxon>
        <taxon>Stramenopiles</taxon>
        <taxon>Oomycota</taxon>
        <taxon>Peronosporomycetes</taxon>
        <taxon>Peronosporales</taxon>
        <taxon>Peronosporaceae</taxon>
        <taxon>Phytophthora</taxon>
    </lineage>
</organism>
<evidence type="ECO:0000256" key="3">
    <source>
        <dbReference type="ARBA" id="ARBA00023136"/>
    </source>
</evidence>
<dbReference type="Pfam" id="PF09268">
    <property type="entry name" value="Clathrin-link"/>
    <property type="match status" value="1"/>
</dbReference>
<dbReference type="SUPFAM" id="SSF48371">
    <property type="entry name" value="ARM repeat"/>
    <property type="match status" value="3"/>
</dbReference>